<comment type="caution">
    <text evidence="2">The sequence shown here is derived from an EMBL/GenBank/DDBJ whole genome shotgun (WGS) entry which is preliminary data.</text>
</comment>
<evidence type="ECO:0000313" key="2">
    <source>
        <dbReference type="EMBL" id="TNC74952.1"/>
    </source>
</evidence>
<keyword evidence="3" id="KW-1185">Reference proteome</keyword>
<feature type="domain" description="YjiS-like" evidence="1">
    <location>
        <begin position="23"/>
        <end position="56"/>
    </location>
</feature>
<dbReference type="Pfam" id="PF06568">
    <property type="entry name" value="YjiS-like"/>
    <property type="match status" value="1"/>
</dbReference>
<evidence type="ECO:0000259" key="1">
    <source>
        <dbReference type="Pfam" id="PF06568"/>
    </source>
</evidence>
<dbReference type="Proteomes" id="UP000305709">
    <property type="component" value="Unassembled WGS sequence"/>
</dbReference>
<dbReference type="EMBL" id="VDFV01000001">
    <property type="protein sequence ID" value="TNC74952.1"/>
    <property type="molecule type" value="Genomic_DNA"/>
</dbReference>
<dbReference type="InterPro" id="IPR009506">
    <property type="entry name" value="YjiS-like"/>
</dbReference>
<dbReference type="AlphaFoldDB" id="A0A5C4NLG1"/>
<protein>
    <submittedName>
        <fullName evidence="2">DUF1127 domain-containing protein</fullName>
    </submittedName>
</protein>
<reference evidence="2 3" key="1">
    <citation type="submission" date="2019-06" db="EMBL/GenBank/DDBJ databases">
        <authorList>
            <person name="Jiang L."/>
        </authorList>
    </citation>
    <scope>NUCLEOTIDE SEQUENCE [LARGE SCALE GENOMIC DNA]</scope>
    <source>
        <strain evidence="2 3">YIM 48858</strain>
    </source>
</reference>
<name>A0A5C4NLG1_9RHOB</name>
<dbReference type="OrthoDB" id="8244198at2"/>
<evidence type="ECO:0000313" key="3">
    <source>
        <dbReference type="Proteomes" id="UP000305709"/>
    </source>
</evidence>
<organism evidence="2 3">
    <name type="scientific">Rubellimicrobium roseum</name>
    <dbReference type="NCBI Taxonomy" id="687525"/>
    <lineage>
        <taxon>Bacteria</taxon>
        <taxon>Pseudomonadati</taxon>
        <taxon>Pseudomonadota</taxon>
        <taxon>Alphaproteobacteria</taxon>
        <taxon>Rhodobacterales</taxon>
        <taxon>Roseobacteraceae</taxon>
        <taxon>Rubellimicrobium</taxon>
    </lineage>
</organism>
<gene>
    <name evidence="2" type="ORF">FHG71_02175</name>
</gene>
<sequence>MAATTYDRTYAAARPSLRASLGQRVAQYRAYRQTLSELGQLTDRELADLGLHRSQITEIATEAAYGA</sequence>
<accession>A0A5C4NLG1</accession>
<proteinExistence type="predicted"/>
<dbReference type="RefSeq" id="WP_139079946.1">
    <property type="nucleotide sequence ID" value="NZ_VDFV01000001.1"/>
</dbReference>